<name>A0A6L2MYC2_TANCI</name>
<dbReference type="EMBL" id="BKCJ010007554">
    <property type="protein sequence ID" value="GEU77842.1"/>
    <property type="molecule type" value="Genomic_DNA"/>
</dbReference>
<organism evidence="2">
    <name type="scientific">Tanacetum cinerariifolium</name>
    <name type="common">Dalmatian daisy</name>
    <name type="synonym">Chrysanthemum cinerariifolium</name>
    <dbReference type="NCBI Taxonomy" id="118510"/>
    <lineage>
        <taxon>Eukaryota</taxon>
        <taxon>Viridiplantae</taxon>
        <taxon>Streptophyta</taxon>
        <taxon>Embryophyta</taxon>
        <taxon>Tracheophyta</taxon>
        <taxon>Spermatophyta</taxon>
        <taxon>Magnoliopsida</taxon>
        <taxon>eudicotyledons</taxon>
        <taxon>Gunneridae</taxon>
        <taxon>Pentapetalae</taxon>
        <taxon>asterids</taxon>
        <taxon>campanulids</taxon>
        <taxon>Asterales</taxon>
        <taxon>Asteraceae</taxon>
        <taxon>Asteroideae</taxon>
        <taxon>Anthemideae</taxon>
        <taxon>Anthemidinae</taxon>
        <taxon>Tanacetum</taxon>
    </lineage>
</organism>
<sequence length="303" mass="33438">MSSSPHSTIIPSDSDIENTFFSTNMLNYFPASPGSISPDSSNDFTKYLLNILVSSPLHDDSKIEVIQAYDAIPPPQEISPKDTETPVESPIPVPLSSLEGSSSQVRSTTSNYLFDESIFAKLDNSLWIISRPLRNKPVPEDSNDVMSSPNHPTSDIEDAFSSTNTPDYTSASPDYFPASPRNTSPDPSNDLTKDLLASLVFIPFHDDPYMKVMQAYDVTNNELPIPQRAPIAPATILPPSPVLPLLLMFDPQEFFLPEELLPPKMQAHFLSLSPANLSAQPQVLEIGENYHGTPDTLYTRQEE</sequence>
<feature type="region of interest" description="Disordered" evidence="1">
    <location>
        <begin position="73"/>
        <end position="102"/>
    </location>
</feature>
<gene>
    <name evidence="2" type="ORF">Tci_049820</name>
</gene>
<proteinExistence type="predicted"/>
<evidence type="ECO:0000313" key="2">
    <source>
        <dbReference type="EMBL" id="GEU77842.1"/>
    </source>
</evidence>
<feature type="region of interest" description="Disordered" evidence="1">
    <location>
        <begin position="137"/>
        <end position="190"/>
    </location>
</feature>
<feature type="compositionally biased region" description="Polar residues" evidence="1">
    <location>
        <begin position="160"/>
        <end position="172"/>
    </location>
</feature>
<evidence type="ECO:0000256" key="1">
    <source>
        <dbReference type="SAM" id="MobiDB-lite"/>
    </source>
</evidence>
<feature type="compositionally biased region" description="Polar residues" evidence="1">
    <location>
        <begin position="144"/>
        <end position="153"/>
    </location>
</feature>
<feature type="compositionally biased region" description="Polar residues" evidence="1">
    <location>
        <begin position="180"/>
        <end position="190"/>
    </location>
</feature>
<reference evidence="2" key="1">
    <citation type="journal article" date="2019" name="Sci. Rep.">
        <title>Draft genome of Tanacetum cinerariifolium, the natural source of mosquito coil.</title>
        <authorList>
            <person name="Yamashiro T."/>
            <person name="Shiraishi A."/>
            <person name="Satake H."/>
            <person name="Nakayama K."/>
        </authorList>
    </citation>
    <scope>NUCLEOTIDE SEQUENCE</scope>
</reference>
<dbReference type="AlphaFoldDB" id="A0A6L2MYC2"/>
<comment type="caution">
    <text evidence="2">The sequence shown here is derived from an EMBL/GenBank/DDBJ whole genome shotgun (WGS) entry which is preliminary data.</text>
</comment>
<accession>A0A6L2MYC2</accession>
<protein>
    <submittedName>
        <fullName evidence="2">Uncharacterized protein</fullName>
    </submittedName>
</protein>